<dbReference type="Proteomes" id="UP000008311">
    <property type="component" value="Unassembled WGS sequence"/>
</dbReference>
<sequence>MPKRLLQQQLKVIPALSFCHYSAISFKLTLAFLWWTSTSRELKAGCQSGEKLQLLKLGVAATVVIFLCNVQPSTLATHVWPVSGLIVHKRSLAAAGLWSCHHVYWSVCEINGRLPWYLRTFLSVLPFPSSNLSSTTLSNTSFVFLPPCRRSFILNGPGSCSDRTTHGVQFDPTPIVKLDTSRTASYAGYCFSNGR</sequence>
<feature type="transmembrane region" description="Helical" evidence="1">
    <location>
        <begin position="12"/>
        <end position="35"/>
    </location>
</feature>
<dbReference type="AlphaFoldDB" id="B9TFU0"/>
<organism evidence="2 3">
    <name type="scientific">Ricinus communis</name>
    <name type="common">Castor bean</name>
    <dbReference type="NCBI Taxonomy" id="3988"/>
    <lineage>
        <taxon>Eukaryota</taxon>
        <taxon>Viridiplantae</taxon>
        <taxon>Streptophyta</taxon>
        <taxon>Embryophyta</taxon>
        <taxon>Tracheophyta</taxon>
        <taxon>Spermatophyta</taxon>
        <taxon>Magnoliopsida</taxon>
        <taxon>eudicotyledons</taxon>
        <taxon>Gunneridae</taxon>
        <taxon>Pentapetalae</taxon>
        <taxon>rosids</taxon>
        <taxon>fabids</taxon>
        <taxon>Malpighiales</taxon>
        <taxon>Euphorbiaceae</taxon>
        <taxon>Acalyphoideae</taxon>
        <taxon>Acalypheae</taxon>
        <taxon>Ricinus</taxon>
    </lineage>
</organism>
<keyword evidence="3" id="KW-1185">Reference proteome</keyword>
<keyword evidence="1" id="KW-0472">Membrane</keyword>
<keyword evidence="1" id="KW-0812">Transmembrane</keyword>
<protein>
    <submittedName>
        <fullName evidence="2">Uncharacterized protein</fullName>
    </submittedName>
</protein>
<reference evidence="3" key="1">
    <citation type="journal article" date="2010" name="Nat. Biotechnol.">
        <title>Draft genome sequence of the oilseed species Ricinus communis.</title>
        <authorList>
            <person name="Chan A.P."/>
            <person name="Crabtree J."/>
            <person name="Zhao Q."/>
            <person name="Lorenzi H."/>
            <person name="Orvis J."/>
            <person name="Puiu D."/>
            <person name="Melake-Berhan A."/>
            <person name="Jones K.M."/>
            <person name="Redman J."/>
            <person name="Chen G."/>
            <person name="Cahoon E.B."/>
            <person name="Gedil M."/>
            <person name="Stanke M."/>
            <person name="Haas B.J."/>
            <person name="Wortman J.R."/>
            <person name="Fraser-Liggett C.M."/>
            <person name="Ravel J."/>
            <person name="Rabinowicz P.D."/>
        </authorList>
    </citation>
    <scope>NUCLEOTIDE SEQUENCE [LARGE SCALE GENOMIC DNA]</scope>
    <source>
        <strain evidence="3">cv. Hale</strain>
    </source>
</reference>
<evidence type="ECO:0000313" key="2">
    <source>
        <dbReference type="EMBL" id="EEF25274.1"/>
    </source>
</evidence>
<dbReference type="InParanoid" id="B9TFU0"/>
<proteinExistence type="predicted"/>
<evidence type="ECO:0000256" key="1">
    <source>
        <dbReference type="SAM" id="Phobius"/>
    </source>
</evidence>
<name>B9TFU0_RICCO</name>
<evidence type="ECO:0000313" key="3">
    <source>
        <dbReference type="Proteomes" id="UP000008311"/>
    </source>
</evidence>
<gene>
    <name evidence="2" type="ORF">RCOM_1936390</name>
</gene>
<accession>B9TFU0</accession>
<keyword evidence="1" id="KW-1133">Transmembrane helix</keyword>
<dbReference type="EMBL" id="EQ980096">
    <property type="protein sequence ID" value="EEF25274.1"/>
    <property type="molecule type" value="Genomic_DNA"/>
</dbReference>